<dbReference type="AlphaFoldDB" id="A0A318HGF1"/>
<name>A0A318HGF1_9MYCO</name>
<dbReference type="Proteomes" id="UP000247781">
    <property type="component" value="Unassembled WGS sequence"/>
</dbReference>
<reference evidence="2 3" key="2">
    <citation type="submission" date="2018-06" db="EMBL/GenBank/DDBJ databases">
        <title>Sequencing of bacterial isolates from soil warming experiment in Harvard Forest, Massachusetts, USA.</title>
        <authorList>
            <person name="Deangelis K.PhD."/>
        </authorList>
    </citation>
    <scope>NUCLEOTIDE SEQUENCE [LARGE SCALE GENOMIC DNA]</scope>
    <source>
        <strain evidence="2 3">GAS496</strain>
    </source>
</reference>
<sequence>MNRRHTGLSLMRSTLVQSRCRTTLFDCVRGIPSYPPRRIRGAPKAQFAPSRRFGQKRCHAACRRPARRMRFSRCGPGCNTVRVGAVGRVNRLMERRVLRRAADEALLTPAFVRSIDIPPGTASRVDTASHVDDADPGGSEPDTDPREPLDAITEPIAVTALQGRLRNSADDVELDDMPATARAADLPASAAVGTWEPTVIEPRRVRVGPPWYRTKPVAALAAIAAAAIVASAVLLVSRGSEQTTTVAPEASTTAAPHPSSGRPAPSSAPPAASNPPSAPPPPLPPPPASPPPVRNDNSWTPNPPSPTKKPEIGVTRAPSFSATPPPPPAPGKNSATPGDAPPHHWGFW</sequence>
<reference evidence="3" key="1">
    <citation type="submission" date="2018-05" db="EMBL/GenBank/DDBJ databases">
        <authorList>
            <person name="Deangelis K."/>
            <person name="Huntemann M."/>
            <person name="Clum A."/>
            <person name="Pillay M."/>
            <person name="Palaniappan K."/>
            <person name="Varghese N."/>
            <person name="Mikhailova N."/>
            <person name="Stamatis D."/>
            <person name="Reddy T."/>
            <person name="Daum C."/>
            <person name="Shapiro N."/>
            <person name="Ivanova N."/>
            <person name="Kyrpides N."/>
            <person name="Woyke T."/>
        </authorList>
    </citation>
    <scope>NUCLEOTIDE SEQUENCE [LARGE SCALE GENOMIC DNA]</scope>
    <source>
        <strain evidence="3">GAS496</strain>
    </source>
</reference>
<proteinExistence type="predicted"/>
<dbReference type="EMBL" id="QJJU01000014">
    <property type="protein sequence ID" value="PXX06337.1"/>
    <property type="molecule type" value="Genomic_DNA"/>
</dbReference>
<feature type="region of interest" description="Disordered" evidence="1">
    <location>
        <begin position="118"/>
        <end position="149"/>
    </location>
</feature>
<evidence type="ECO:0000313" key="2">
    <source>
        <dbReference type="EMBL" id="PXX06337.1"/>
    </source>
</evidence>
<accession>A0A318HGF1</accession>
<feature type="compositionally biased region" description="Pro residues" evidence="1">
    <location>
        <begin position="266"/>
        <end position="293"/>
    </location>
</feature>
<protein>
    <submittedName>
        <fullName evidence="2">Uncharacterized protein</fullName>
    </submittedName>
</protein>
<evidence type="ECO:0000313" key="3">
    <source>
        <dbReference type="Proteomes" id="UP000247781"/>
    </source>
</evidence>
<dbReference type="PRINTS" id="PR01217">
    <property type="entry name" value="PRICHEXTENSN"/>
</dbReference>
<feature type="compositionally biased region" description="Polar residues" evidence="1">
    <location>
        <begin position="243"/>
        <end position="253"/>
    </location>
</feature>
<keyword evidence="3" id="KW-1185">Reference proteome</keyword>
<comment type="caution">
    <text evidence="2">The sequence shown here is derived from an EMBL/GenBank/DDBJ whole genome shotgun (WGS) entry which is preliminary data.</text>
</comment>
<feature type="region of interest" description="Disordered" evidence="1">
    <location>
        <begin position="243"/>
        <end position="348"/>
    </location>
</feature>
<feature type="compositionally biased region" description="Low complexity" evidence="1">
    <location>
        <begin position="254"/>
        <end position="265"/>
    </location>
</feature>
<evidence type="ECO:0000256" key="1">
    <source>
        <dbReference type="SAM" id="MobiDB-lite"/>
    </source>
</evidence>
<gene>
    <name evidence="2" type="ORF">C8E89_114110</name>
</gene>
<organism evidence="2 3">
    <name type="scientific">Mycolicibacterium moriokaense</name>
    <dbReference type="NCBI Taxonomy" id="39691"/>
    <lineage>
        <taxon>Bacteria</taxon>
        <taxon>Bacillati</taxon>
        <taxon>Actinomycetota</taxon>
        <taxon>Actinomycetes</taxon>
        <taxon>Mycobacteriales</taxon>
        <taxon>Mycobacteriaceae</taxon>
        <taxon>Mycolicibacterium</taxon>
    </lineage>
</organism>